<accession>A0A915JYH8</accession>
<keyword evidence="5" id="KW-0158">Chromosome</keyword>
<dbReference type="InterPro" id="IPR012677">
    <property type="entry name" value="Nucleotide-bd_a/b_plait_sf"/>
</dbReference>
<dbReference type="GO" id="GO:0032021">
    <property type="term" value="C:NELF complex"/>
    <property type="evidence" value="ECO:0007669"/>
    <property type="project" value="InterPro"/>
</dbReference>
<keyword evidence="7 11" id="KW-0694">RNA-binding</keyword>
<reference evidence="15" key="1">
    <citation type="submission" date="2022-11" db="UniProtKB">
        <authorList>
            <consortium name="WormBaseParasite"/>
        </authorList>
    </citation>
    <scope>IDENTIFICATION</scope>
</reference>
<evidence type="ECO:0000313" key="14">
    <source>
        <dbReference type="Proteomes" id="UP000887565"/>
    </source>
</evidence>
<dbReference type="GO" id="GO:0005694">
    <property type="term" value="C:chromosome"/>
    <property type="evidence" value="ECO:0007669"/>
    <property type="project" value="UniProtKB-SubCell"/>
</dbReference>
<dbReference type="Proteomes" id="UP000887565">
    <property type="component" value="Unplaced"/>
</dbReference>
<evidence type="ECO:0000256" key="3">
    <source>
        <dbReference type="ARBA" id="ARBA00006120"/>
    </source>
</evidence>
<evidence type="ECO:0000256" key="8">
    <source>
        <dbReference type="ARBA" id="ARBA00023015"/>
    </source>
</evidence>
<dbReference type="PANTHER" id="PTHR17250:SF0">
    <property type="entry name" value="NEGATIVE ELONGATION FACTOR E"/>
    <property type="match status" value="1"/>
</dbReference>
<dbReference type="SUPFAM" id="SSF54928">
    <property type="entry name" value="RNA-binding domain, RBD"/>
    <property type="match status" value="1"/>
</dbReference>
<organism evidence="14 15">
    <name type="scientific">Romanomermis culicivorax</name>
    <name type="common">Nematode worm</name>
    <dbReference type="NCBI Taxonomy" id="13658"/>
    <lineage>
        <taxon>Eukaryota</taxon>
        <taxon>Metazoa</taxon>
        <taxon>Ecdysozoa</taxon>
        <taxon>Nematoda</taxon>
        <taxon>Enoplea</taxon>
        <taxon>Dorylaimia</taxon>
        <taxon>Mermithida</taxon>
        <taxon>Mermithoidea</taxon>
        <taxon>Mermithidae</taxon>
        <taxon>Romanomermis</taxon>
    </lineage>
</organism>
<dbReference type="AlphaFoldDB" id="A0A915JYH8"/>
<comment type="similarity">
    <text evidence="3">Belongs to the RRM NELF-E family.</text>
</comment>
<evidence type="ECO:0000256" key="10">
    <source>
        <dbReference type="ARBA" id="ARBA00023242"/>
    </source>
</evidence>
<dbReference type="InterPro" id="IPR033102">
    <property type="entry name" value="NELFE"/>
</dbReference>
<proteinExistence type="inferred from homology"/>
<dbReference type="GO" id="GO:0034244">
    <property type="term" value="P:negative regulation of transcription elongation by RNA polymerase II"/>
    <property type="evidence" value="ECO:0007669"/>
    <property type="project" value="TreeGrafter"/>
</dbReference>
<keyword evidence="10" id="KW-0539">Nucleus</keyword>
<evidence type="ECO:0000256" key="5">
    <source>
        <dbReference type="ARBA" id="ARBA00022454"/>
    </source>
</evidence>
<dbReference type="InterPro" id="IPR000504">
    <property type="entry name" value="RRM_dom"/>
</dbReference>
<evidence type="ECO:0000256" key="9">
    <source>
        <dbReference type="ARBA" id="ARBA00023163"/>
    </source>
</evidence>
<name>A0A915JYH8_ROMCU</name>
<keyword evidence="14" id="KW-1185">Reference proteome</keyword>
<evidence type="ECO:0000313" key="15">
    <source>
        <dbReference type="WBParaSite" id="nRc.2.0.1.t30747-RA"/>
    </source>
</evidence>
<comment type="subcellular location">
    <subcellularLocation>
        <location evidence="2">Chromosome</location>
    </subcellularLocation>
    <subcellularLocation>
        <location evidence="1">Nucleus</location>
    </subcellularLocation>
</comment>
<dbReference type="GO" id="GO:0003723">
    <property type="term" value="F:RNA binding"/>
    <property type="evidence" value="ECO:0007669"/>
    <property type="project" value="UniProtKB-UniRule"/>
</dbReference>
<dbReference type="Gene3D" id="3.30.70.330">
    <property type="match status" value="1"/>
</dbReference>
<dbReference type="PANTHER" id="PTHR17250">
    <property type="entry name" value="NEGATIVE ELONGATION FACTOR E"/>
    <property type="match status" value="1"/>
</dbReference>
<dbReference type="WBParaSite" id="nRc.2.0.1.t30747-RA">
    <property type="protein sequence ID" value="nRc.2.0.1.t30747-RA"/>
    <property type="gene ID" value="nRc.2.0.1.g30747"/>
</dbReference>
<feature type="region of interest" description="Disordered" evidence="12">
    <location>
        <begin position="24"/>
        <end position="51"/>
    </location>
</feature>
<keyword evidence="9" id="KW-0804">Transcription</keyword>
<dbReference type="Pfam" id="PF00076">
    <property type="entry name" value="RRM_1"/>
    <property type="match status" value="1"/>
</dbReference>
<evidence type="ECO:0000256" key="6">
    <source>
        <dbReference type="ARBA" id="ARBA00022491"/>
    </source>
</evidence>
<keyword evidence="6" id="KW-0678">Repressor</keyword>
<dbReference type="InterPro" id="IPR035979">
    <property type="entry name" value="RBD_domain_sf"/>
</dbReference>
<feature type="compositionally biased region" description="Polar residues" evidence="12">
    <location>
        <begin position="34"/>
        <end position="44"/>
    </location>
</feature>
<evidence type="ECO:0000256" key="1">
    <source>
        <dbReference type="ARBA" id="ARBA00004123"/>
    </source>
</evidence>
<protein>
    <recommendedName>
        <fullName evidence="4">Negative elongation factor E</fullName>
    </recommendedName>
</protein>
<evidence type="ECO:0000256" key="2">
    <source>
        <dbReference type="ARBA" id="ARBA00004286"/>
    </source>
</evidence>
<sequence length="129" mass="14995">MTIAKTEEKLTFKRSSQLDKKLKDNEFLKIRRPNNATKNAGNSSNEDDRRRSAFVDFETDAQALNAIKEMDGNMVNGVTLRVSMARRQNYNPKRAAPWSANDCAKKSKFDKQDDFEDKREMIMYDDDDF</sequence>
<evidence type="ECO:0000259" key="13">
    <source>
        <dbReference type="PROSITE" id="PS50102"/>
    </source>
</evidence>
<evidence type="ECO:0000256" key="11">
    <source>
        <dbReference type="PROSITE-ProRule" id="PRU00176"/>
    </source>
</evidence>
<evidence type="ECO:0000256" key="7">
    <source>
        <dbReference type="ARBA" id="ARBA00022884"/>
    </source>
</evidence>
<feature type="domain" description="RRM" evidence="13">
    <location>
        <begin position="1"/>
        <end position="87"/>
    </location>
</feature>
<evidence type="ECO:0000256" key="12">
    <source>
        <dbReference type="SAM" id="MobiDB-lite"/>
    </source>
</evidence>
<dbReference type="PROSITE" id="PS50102">
    <property type="entry name" value="RRM"/>
    <property type="match status" value="1"/>
</dbReference>
<keyword evidence="8" id="KW-0805">Transcription regulation</keyword>
<evidence type="ECO:0000256" key="4">
    <source>
        <dbReference type="ARBA" id="ARBA00014464"/>
    </source>
</evidence>